<dbReference type="Gene3D" id="1.25.10.10">
    <property type="entry name" value="Leucine-rich Repeat Variant"/>
    <property type="match status" value="1"/>
</dbReference>
<dbReference type="eggNOG" id="ENOG502QPPS">
    <property type="taxonomic scope" value="Eukaryota"/>
</dbReference>
<keyword evidence="3" id="KW-1185">Reference proteome</keyword>
<dbReference type="PANTHER" id="PTHR37743:SF1">
    <property type="entry name" value="ARM REPEAT SUPERFAMILY PROTEIN"/>
    <property type="match status" value="1"/>
</dbReference>
<sequence length="1172" mass="130624">MEKSEEELIRRSEPESLVSVTVGRFMSTLLTTRPKKLRESISRLSLDSQNVSSGSVDEALWFLQNSVKDAAERDEAMDELLVPIIEHTLRFKDVKHSSSPAMILLNWLFQDELLFQGVSRNLSQIISRNEDRFLALGWCLLIRSLVESEDTGDQGFWNGIWEKHSMFVEIVSSCVPHLVMIVRKGSVLQDGYEVPSRLSVSAADCLLSVTGALAKSNDAPANRPKPSATITGSHQPVALIPNISEKKIKQTSRPEDATSETNCILWNHLEELMRLVQCLVAWNRKTRLLHAKGLNKVLKWLEELKEHHGGSQKEAVMDVSAGGALLLSSCWKHYSVLLHMEDQKFSKTSKELLEQYLSGIKEANNDKTMQYYSESYPQGGSDTKSGGIETQKFFLNCLCLLLGRFEGKKFESIISEFGMKLVPCLLHQLRSNNEEISEAVVAIFKEVISKLQSQSGDSFSDTMCLDVVIPSLLHLLDERDGAAKAVSVLLADYCSRNADNSCLSEVLQRLVSGTTVQRLNSIDVISEVILMSKESFPSHIPWKEIADCLLKCLGDKETYIRKQTSELLKSIEPSFVLPELVTLVYSTHGNIQSSATETLLAVLQHHKEDSDVVCMLLTCLSNTQALDTSESNGHPTKGSTFDSDRVLKLIPKWARSVQNWGSLIGPLLDKMFLEPSNAIMVRFLSCISEHLADASDMVLLHVLSHMKEQDKMDENFINISKSSVDKTNVEKSLFDHLCPLLILRLLPQRVFDDIDSSTIYGRFLRGDYVNGYRDIKFEDCQCIAAFLFERAFSKFEFEEVRKLAAELCGRIHSQVLFPTVLLQLEKATELQDSLKIKACLFSICTSLVVRGWESLSHNVTPKIRKVLENILLWPSEENESKTLATQLRLLFLQFHTSWLLSVGAVSKVQHGCIDCLALMICAELQHPESSKTPKGEKLRTTGKGTSGASSSSVLDYTIHCLIEDRSYGSSMPEPNTEHSIGEKPFPIPFRICMANVLISASQKIPESAKKTFARKALPPLVHSLKFISAPEVRAACIQVLFSAMYHLKSTLLPFASDLLKLALRFLEQGSEKEKLAGAKLMASLMASEDVILERISEGLIEARSVLSKASLSDPSQDVREVCDKLLACTGGSGTVNIMRQLLFVSLTQETASDAASERRVLRLTPIKSAVAI</sequence>
<protein>
    <submittedName>
        <fullName evidence="2">Uncharacterized protein</fullName>
    </submittedName>
</protein>
<dbReference type="PANTHER" id="PTHR37743">
    <property type="entry name" value="ARM REPEAT SUPERFAMILY PROTEIN"/>
    <property type="match status" value="1"/>
</dbReference>
<dbReference type="InterPro" id="IPR016024">
    <property type="entry name" value="ARM-type_fold"/>
</dbReference>
<dbReference type="OMA" id="EYCLMSK"/>
<evidence type="ECO:0000256" key="1">
    <source>
        <dbReference type="SAM" id="MobiDB-lite"/>
    </source>
</evidence>
<reference evidence="2 3" key="1">
    <citation type="journal article" date="2014" name="Genome Biol.">
        <title>Transcriptome and methylome profiling reveals relics of genome dominance in the mesopolyploid Brassica oleracea.</title>
        <authorList>
            <person name="Parkin I.A."/>
            <person name="Koh C."/>
            <person name="Tang H."/>
            <person name="Robinson S.J."/>
            <person name="Kagale S."/>
            <person name="Clarke W.E."/>
            <person name="Town C.D."/>
            <person name="Nixon J."/>
            <person name="Krishnakumar V."/>
            <person name="Bidwell S.L."/>
            <person name="Denoeud F."/>
            <person name="Belcram H."/>
            <person name="Links M.G."/>
            <person name="Just J."/>
            <person name="Clarke C."/>
            <person name="Bender T."/>
            <person name="Huebert T."/>
            <person name="Mason A.S."/>
            <person name="Pires J.C."/>
            <person name="Barker G."/>
            <person name="Moore J."/>
            <person name="Walley P.G."/>
            <person name="Manoli S."/>
            <person name="Batley J."/>
            <person name="Edwards D."/>
            <person name="Nelson M.N."/>
            <person name="Wang X."/>
            <person name="Paterson A.H."/>
            <person name="King G."/>
            <person name="Bancroft I."/>
            <person name="Chalhoub B."/>
            <person name="Sharpe A.G."/>
        </authorList>
    </citation>
    <scope>NUCLEOTIDE SEQUENCE</scope>
    <source>
        <strain evidence="2 3">cv. TO1000</strain>
    </source>
</reference>
<dbReference type="EnsemblPlants" id="Bo8g092000.1">
    <property type="protein sequence ID" value="Bo8g092000.1"/>
    <property type="gene ID" value="Bo8g092000"/>
</dbReference>
<proteinExistence type="predicted"/>
<accession>A0A0D3DTZ7</accession>
<dbReference type="InterPro" id="IPR011989">
    <property type="entry name" value="ARM-like"/>
</dbReference>
<dbReference type="HOGENOM" id="CLU_283918_0_0_1"/>
<dbReference type="AlphaFoldDB" id="A0A0D3DTZ7"/>
<evidence type="ECO:0000313" key="2">
    <source>
        <dbReference type="EnsemblPlants" id="Bo8g092000.1"/>
    </source>
</evidence>
<reference evidence="2" key="2">
    <citation type="submission" date="2015-03" db="UniProtKB">
        <authorList>
            <consortium name="EnsemblPlants"/>
        </authorList>
    </citation>
    <scope>IDENTIFICATION</scope>
</reference>
<organism evidence="2 3">
    <name type="scientific">Brassica oleracea var. oleracea</name>
    <dbReference type="NCBI Taxonomy" id="109376"/>
    <lineage>
        <taxon>Eukaryota</taxon>
        <taxon>Viridiplantae</taxon>
        <taxon>Streptophyta</taxon>
        <taxon>Embryophyta</taxon>
        <taxon>Tracheophyta</taxon>
        <taxon>Spermatophyta</taxon>
        <taxon>Magnoliopsida</taxon>
        <taxon>eudicotyledons</taxon>
        <taxon>Gunneridae</taxon>
        <taxon>Pentapetalae</taxon>
        <taxon>rosids</taxon>
        <taxon>malvids</taxon>
        <taxon>Brassicales</taxon>
        <taxon>Brassicaceae</taxon>
        <taxon>Brassiceae</taxon>
        <taxon>Brassica</taxon>
    </lineage>
</organism>
<dbReference type="Proteomes" id="UP000032141">
    <property type="component" value="Chromosome C8"/>
</dbReference>
<dbReference type="STRING" id="109376.A0A0D3DTZ7"/>
<name>A0A0D3DTZ7_BRAOL</name>
<dbReference type="Gramene" id="Bo8g092000.1">
    <property type="protein sequence ID" value="Bo8g092000.1"/>
    <property type="gene ID" value="Bo8g092000"/>
</dbReference>
<feature type="region of interest" description="Disordered" evidence="1">
    <location>
        <begin position="928"/>
        <end position="948"/>
    </location>
</feature>
<evidence type="ECO:0000313" key="3">
    <source>
        <dbReference type="Proteomes" id="UP000032141"/>
    </source>
</evidence>
<dbReference type="SUPFAM" id="SSF48371">
    <property type="entry name" value="ARM repeat"/>
    <property type="match status" value="2"/>
</dbReference>
<feature type="compositionally biased region" description="Basic and acidic residues" evidence="1">
    <location>
        <begin position="928"/>
        <end position="939"/>
    </location>
</feature>